<name>A0AA97PQ76_PYRO3</name>
<sequence length="80" mass="8682">MSASPSRSISSLISTETLVNITLRRLEAALEDAALGSGNETTMADTNCPSEKGIFRWARALYELKQYGSCLEALEKLTKA</sequence>
<reference evidence="1" key="1">
    <citation type="journal article" date="2012" name="PLoS Genet.">
        <title>Comparative analysis of the genomes of two field isolates of the rice blast fungus Magnaporthe oryzae.</title>
        <authorList>
            <person name="Xue M."/>
            <person name="Yang J."/>
            <person name="Li Z."/>
            <person name="Hu S."/>
            <person name="Yao N."/>
            <person name="Dean R.A."/>
            <person name="Zhao W."/>
            <person name="Shen M."/>
            <person name="Zhang H."/>
            <person name="Li C."/>
            <person name="Liu L."/>
            <person name="Cao L."/>
            <person name="Xu X."/>
            <person name="Xing Y."/>
            <person name="Hsiang T."/>
            <person name="Zhang Z."/>
            <person name="Xu J.R."/>
            <person name="Peng Y.L."/>
        </authorList>
    </citation>
    <scope>NUCLEOTIDE SEQUENCE</scope>
    <source>
        <strain evidence="1">Y34</strain>
    </source>
</reference>
<dbReference type="AlphaFoldDB" id="A0AA97PQ76"/>
<accession>A0AA97PQ76</accession>
<dbReference type="Proteomes" id="UP000011086">
    <property type="component" value="Unassembled WGS sequence"/>
</dbReference>
<protein>
    <submittedName>
        <fullName evidence="1">Uncharacterized protein</fullName>
    </submittedName>
</protein>
<organism evidence="1">
    <name type="scientific">Pyricularia oryzae (strain Y34)</name>
    <name type="common">Rice blast fungus</name>
    <name type="synonym">Magnaporthe oryzae</name>
    <dbReference type="NCBI Taxonomy" id="1143189"/>
    <lineage>
        <taxon>Eukaryota</taxon>
        <taxon>Fungi</taxon>
        <taxon>Dikarya</taxon>
        <taxon>Ascomycota</taxon>
        <taxon>Pezizomycotina</taxon>
        <taxon>Sordariomycetes</taxon>
        <taxon>Sordariomycetidae</taxon>
        <taxon>Magnaporthales</taxon>
        <taxon>Pyriculariaceae</taxon>
        <taxon>Pyricularia</taxon>
    </lineage>
</organism>
<dbReference type="EMBL" id="JH794021">
    <property type="protein sequence ID" value="ELQ42668.1"/>
    <property type="molecule type" value="Genomic_DNA"/>
</dbReference>
<gene>
    <name evidence="1" type="ORF">OOU_Y34scaffold00198g9</name>
</gene>
<proteinExistence type="predicted"/>
<evidence type="ECO:0000313" key="1">
    <source>
        <dbReference type="EMBL" id="ELQ42668.1"/>
    </source>
</evidence>